<organism evidence="1 2">
    <name type="scientific">Tanacetum coccineum</name>
    <dbReference type="NCBI Taxonomy" id="301880"/>
    <lineage>
        <taxon>Eukaryota</taxon>
        <taxon>Viridiplantae</taxon>
        <taxon>Streptophyta</taxon>
        <taxon>Embryophyta</taxon>
        <taxon>Tracheophyta</taxon>
        <taxon>Spermatophyta</taxon>
        <taxon>Magnoliopsida</taxon>
        <taxon>eudicotyledons</taxon>
        <taxon>Gunneridae</taxon>
        <taxon>Pentapetalae</taxon>
        <taxon>asterids</taxon>
        <taxon>campanulids</taxon>
        <taxon>Asterales</taxon>
        <taxon>Asteraceae</taxon>
        <taxon>Asteroideae</taxon>
        <taxon>Anthemideae</taxon>
        <taxon>Anthemidinae</taxon>
        <taxon>Tanacetum</taxon>
    </lineage>
</organism>
<name>A0ABQ4ZG41_9ASTR</name>
<accession>A0ABQ4ZG41</accession>
<reference evidence="1" key="1">
    <citation type="journal article" date="2022" name="Int. J. Mol. Sci.">
        <title>Draft Genome of Tanacetum Coccineum: Genomic Comparison of Closely Related Tanacetum-Family Plants.</title>
        <authorList>
            <person name="Yamashiro T."/>
            <person name="Shiraishi A."/>
            <person name="Nakayama K."/>
            <person name="Satake H."/>
        </authorList>
    </citation>
    <scope>NUCLEOTIDE SEQUENCE</scope>
</reference>
<proteinExistence type="predicted"/>
<gene>
    <name evidence="1" type="ORF">Tco_0770439</name>
</gene>
<evidence type="ECO:0000313" key="2">
    <source>
        <dbReference type="Proteomes" id="UP001151760"/>
    </source>
</evidence>
<keyword evidence="2" id="KW-1185">Reference proteome</keyword>
<evidence type="ECO:0000313" key="1">
    <source>
        <dbReference type="EMBL" id="GJS87803.1"/>
    </source>
</evidence>
<sequence length="99" mass="11475">MIGREILCSFCVNYFEFELLKEENPPEQSHLRVFFSKEIFEGGVIRIHNAFVQDKELPSFFRSLHVVSNHSPLVRASVHIAEPNGMLNTVANFHKDTRM</sequence>
<dbReference type="EMBL" id="BQNB010011226">
    <property type="protein sequence ID" value="GJS87803.1"/>
    <property type="molecule type" value="Genomic_DNA"/>
</dbReference>
<comment type="caution">
    <text evidence="1">The sequence shown here is derived from an EMBL/GenBank/DDBJ whole genome shotgun (WGS) entry which is preliminary data.</text>
</comment>
<dbReference type="Proteomes" id="UP001151760">
    <property type="component" value="Unassembled WGS sequence"/>
</dbReference>
<reference evidence="1" key="2">
    <citation type="submission" date="2022-01" db="EMBL/GenBank/DDBJ databases">
        <authorList>
            <person name="Yamashiro T."/>
            <person name="Shiraishi A."/>
            <person name="Satake H."/>
            <person name="Nakayama K."/>
        </authorList>
    </citation>
    <scope>NUCLEOTIDE SEQUENCE</scope>
</reference>
<protein>
    <submittedName>
        <fullName evidence="1">Uncharacterized protein</fullName>
    </submittedName>
</protein>